<dbReference type="Gene3D" id="1.10.10.10">
    <property type="entry name" value="Winged helix-like DNA-binding domain superfamily/Winged helix DNA-binding domain"/>
    <property type="match status" value="1"/>
</dbReference>
<dbReference type="CDD" id="cd00383">
    <property type="entry name" value="trans_reg_C"/>
    <property type="match status" value="1"/>
</dbReference>
<reference evidence="12 13" key="1">
    <citation type="submission" date="2015-03" db="EMBL/GenBank/DDBJ databases">
        <title>Genome assembly of Sandaracinus amylolyticus DSM 53668.</title>
        <authorList>
            <person name="Sharma G."/>
            <person name="Subramanian S."/>
        </authorList>
    </citation>
    <scope>NUCLEOTIDE SEQUENCE [LARGE SCALE GENOMIC DNA]</scope>
    <source>
        <strain evidence="12 13">DSM 53668</strain>
    </source>
</reference>
<evidence type="ECO:0000313" key="12">
    <source>
        <dbReference type="EMBL" id="AKF04897.1"/>
    </source>
</evidence>
<keyword evidence="4" id="KW-0805">Transcription regulation</keyword>
<dbReference type="FunFam" id="3.40.50.2300:FF:000001">
    <property type="entry name" value="DNA-binding response regulator PhoB"/>
    <property type="match status" value="1"/>
</dbReference>
<dbReference type="STRING" id="927083.DB32_002046"/>
<feature type="modified residue" description="4-aspartylphosphate" evidence="8">
    <location>
        <position position="58"/>
    </location>
</feature>
<dbReference type="KEGG" id="samy:DB32_002046"/>
<dbReference type="GO" id="GO:0006355">
    <property type="term" value="P:regulation of DNA-templated transcription"/>
    <property type="evidence" value="ECO:0007669"/>
    <property type="project" value="InterPro"/>
</dbReference>
<evidence type="ECO:0000256" key="5">
    <source>
        <dbReference type="ARBA" id="ARBA00023125"/>
    </source>
</evidence>
<evidence type="ECO:0000256" key="9">
    <source>
        <dbReference type="PROSITE-ProRule" id="PRU01091"/>
    </source>
</evidence>
<feature type="DNA-binding region" description="OmpR/PhoB-type" evidence="9">
    <location>
        <begin position="137"/>
        <end position="233"/>
    </location>
</feature>
<dbReference type="Gene3D" id="6.10.250.690">
    <property type="match status" value="1"/>
</dbReference>
<evidence type="ECO:0000313" key="13">
    <source>
        <dbReference type="Proteomes" id="UP000034883"/>
    </source>
</evidence>
<dbReference type="InterPro" id="IPR011006">
    <property type="entry name" value="CheY-like_superfamily"/>
</dbReference>
<keyword evidence="6" id="KW-0804">Transcription</keyword>
<dbReference type="Proteomes" id="UP000034883">
    <property type="component" value="Chromosome"/>
</dbReference>
<dbReference type="GO" id="GO:0000976">
    <property type="term" value="F:transcription cis-regulatory region binding"/>
    <property type="evidence" value="ECO:0007669"/>
    <property type="project" value="TreeGrafter"/>
</dbReference>
<accession>A0A0F6YGN4</accession>
<dbReference type="InterPro" id="IPR001789">
    <property type="entry name" value="Sig_transdc_resp-reg_receiver"/>
</dbReference>
<dbReference type="FunFam" id="1.10.10.10:FF:000018">
    <property type="entry name" value="DNA-binding response regulator ResD"/>
    <property type="match status" value="1"/>
</dbReference>
<proteinExistence type="predicted"/>
<keyword evidence="2 8" id="KW-0597">Phosphoprotein</keyword>
<keyword evidence="13" id="KW-1185">Reference proteome</keyword>
<comment type="function">
    <text evidence="7">This protein is a positive regulator for the phosphate regulon. Transcription of this operon is positively regulated by PhoB and PhoR when phosphate is limited.</text>
</comment>
<feature type="domain" description="Response regulatory" evidence="10">
    <location>
        <begin position="9"/>
        <end position="125"/>
    </location>
</feature>
<dbReference type="Pfam" id="PF00486">
    <property type="entry name" value="Trans_reg_C"/>
    <property type="match status" value="1"/>
</dbReference>
<evidence type="ECO:0000256" key="1">
    <source>
        <dbReference type="ARBA" id="ARBA00013332"/>
    </source>
</evidence>
<dbReference type="AlphaFoldDB" id="A0A0F6YGN4"/>
<protein>
    <recommendedName>
        <fullName evidence="1">Phosphate regulon transcriptional regulatory protein PhoB</fullName>
    </recommendedName>
</protein>
<dbReference type="PANTHER" id="PTHR48111:SF21">
    <property type="entry name" value="DNA-BINDING DUAL MASTER TRANSCRIPTIONAL REGULATOR RPAA"/>
    <property type="match status" value="1"/>
</dbReference>
<evidence type="ECO:0000256" key="8">
    <source>
        <dbReference type="PROSITE-ProRule" id="PRU00169"/>
    </source>
</evidence>
<dbReference type="Pfam" id="PF00072">
    <property type="entry name" value="Response_reg"/>
    <property type="match status" value="1"/>
</dbReference>
<dbReference type="Gene3D" id="3.40.50.2300">
    <property type="match status" value="1"/>
</dbReference>
<dbReference type="GO" id="GO:0000156">
    <property type="term" value="F:phosphorelay response regulator activity"/>
    <property type="evidence" value="ECO:0007669"/>
    <property type="project" value="TreeGrafter"/>
</dbReference>
<dbReference type="SUPFAM" id="SSF52172">
    <property type="entry name" value="CheY-like"/>
    <property type="match status" value="1"/>
</dbReference>
<dbReference type="GO" id="GO:0032993">
    <property type="term" value="C:protein-DNA complex"/>
    <property type="evidence" value="ECO:0007669"/>
    <property type="project" value="TreeGrafter"/>
</dbReference>
<dbReference type="GO" id="GO:0005829">
    <property type="term" value="C:cytosol"/>
    <property type="evidence" value="ECO:0007669"/>
    <property type="project" value="TreeGrafter"/>
</dbReference>
<dbReference type="SMART" id="SM00862">
    <property type="entry name" value="Trans_reg_C"/>
    <property type="match status" value="1"/>
</dbReference>
<name>A0A0F6YGN4_9BACT</name>
<dbReference type="PROSITE" id="PS51755">
    <property type="entry name" value="OMPR_PHOB"/>
    <property type="match status" value="1"/>
</dbReference>
<dbReference type="PANTHER" id="PTHR48111">
    <property type="entry name" value="REGULATOR OF RPOS"/>
    <property type="match status" value="1"/>
</dbReference>
<organism evidence="12 13">
    <name type="scientific">Sandaracinus amylolyticus</name>
    <dbReference type="NCBI Taxonomy" id="927083"/>
    <lineage>
        <taxon>Bacteria</taxon>
        <taxon>Pseudomonadati</taxon>
        <taxon>Myxococcota</taxon>
        <taxon>Polyangia</taxon>
        <taxon>Polyangiales</taxon>
        <taxon>Sandaracinaceae</taxon>
        <taxon>Sandaracinus</taxon>
    </lineage>
</organism>
<keyword evidence="5 9" id="KW-0238">DNA-binding</keyword>
<dbReference type="InterPro" id="IPR001867">
    <property type="entry name" value="OmpR/PhoB-type_DNA-bd"/>
</dbReference>
<dbReference type="SMART" id="SM00448">
    <property type="entry name" value="REC"/>
    <property type="match status" value="1"/>
</dbReference>
<evidence type="ECO:0000259" key="11">
    <source>
        <dbReference type="PROSITE" id="PS51755"/>
    </source>
</evidence>
<dbReference type="EMBL" id="CP011125">
    <property type="protein sequence ID" value="AKF04897.1"/>
    <property type="molecule type" value="Genomic_DNA"/>
</dbReference>
<dbReference type="InterPro" id="IPR039420">
    <property type="entry name" value="WalR-like"/>
</dbReference>
<evidence type="ECO:0000256" key="4">
    <source>
        <dbReference type="ARBA" id="ARBA00023015"/>
    </source>
</evidence>
<dbReference type="PROSITE" id="PS50110">
    <property type="entry name" value="RESPONSE_REGULATORY"/>
    <property type="match status" value="1"/>
</dbReference>
<evidence type="ECO:0000256" key="2">
    <source>
        <dbReference type="ARBA" id="ARBA00022553"/>
    </source>
</evidence>
<keyword evidence="3" id="KW-0902">Two-component regulatory system</keyword>
<evidence type="ECO:0000256" key="6">
    <source>
        <dbReference type="ARBA" id="ARBA00023163"/>
    </source>
</evidence>
<evidence type="ECO:0000256" key="7">
    <source>
        <dbReference type="ARBA" id="ARBA00024735"/>
    </source>
</evidence>
<dbReference type="SUPFAM" id="SSF46894">
    <property type="entry name" value="C-terminal effector domain of the bipartite response regulators"/>
    <property type="match status" value="1"/>
</dbReference>
<gene>
    <name evidence="12" type="ORF">DB32_002046</name>
</gene>
<evidence type="ECO:0000259" key="10">
    <source>
        <dbReference type="PROSITE" id="PS50110"/>
    </source>
</evidence>
<feature type="domain" description="OmpR/PhoB-type" evidence="11">
    <location>
        <begin position="137"/>
        <end position="233"/>
    </location>
</feature>
<dbReference type="InterPro" id="IPR036388">
    <property type="entry name" value="WH-like_DNA-bd_sf"/>
</dbReference>
<sequence length="234" mass="26295">MSAPGMRERILLVDDEADIVELLEYNLRQSGYTVVTARDGNTALAEIRRQRPDLILLDLNLPDVAGTEVCRRLRRDAGTSSIPIMMITARGEEIDRVVGFELGADDYIVKPFSPRELVLRIGAVLRRAVTPTAATPTERILIGLLEIDVPQHRVVVENEDIPLTALEFKLLYDLASRPGRVQTRDALLERVWGYAPGIETRTVDTHVKRLREKLGAARDYIETVRGVGYRLRAD</sequence>
<dbReference type="InterPro" id="IPR016032">
    <property type="entry name" value="Sig_transdc_resp-reg_C-effctor"/>
</dbReference>
<evidence type="ECO:0000256" key="3">
    <source>
        <dbReference type="ARBA" id="ARBA00023012"/>
    </source>
</evidence>